<dbReference type="OrthoDB" id="3436275at2"/>
<feature type="region of interest" description="Disordered" evidence="1">
    <location>
        <begin position="44"/>
        <end position="98"/>
    </location>
</feature>
<organism evidence="2 3">
    <name type="scientific">Allonocardiopsis opalescens</name>
    <dbReference type="NCBI Taxonomy" id="1144618"/>
    <lineage>
        <taxon>Bacteria</taxon>
        <taxon>Bacillati</taxon>
        <taxon>Actinomycetota</taxon>
        <taxon>Actinomycetes</taxon>
        <taxon>Streptosporangiales</taxon>
        <taxon>Allonocardiopsis</taxon>
    </lineage>
</organism>
<sequence length="98" mass="11525">MPDAAALRLDSAMGERLARPEYRRDFRDRHAPFRNRRSWKFERRQHFEEADPSREALRGRDGEQARRHAAEALRLFARYDGPRAPAARERLGTDHGGR</sequence>
<protein>
    <submittedName>
        <fullName evidence="2">Uncharacterized protein</fullName>
    </submittedName>
</protein>
<reference evidence="2 3" key="1">
    <citation type="submission" date="2018-03" db="EMBL/GenBank/DDBJ databases">
        <title>Genomic Encyclopedia of Archaeal and Bacterial Type Strains, Phase II (KMG-II): from individual species to whole genera.</title>
        <authorList>
            <person name="Goeker M."/>
        </authorList>
    </citation>
    <scope>NUCLEOTIDE SEQUENCE [LARGE SCALE GENOMIC DNA]</scope>
    <source>
        <strain evidence="2 3">DSM 45601</strain>
    </source>
</reference>
<feature type="compositionally biased region" description="Basic and acidic residues" evidence="1">
    <location>
        <begin position="44"/>
        <end position="71"/>
    </location>
</feature>
<evidence type="ECO:0000256" key="1">
    <source>
        <dbReference type="SAM" id="MobiDB-lite"/>
    </source>
</evidence>
<feature type="compositionally biased region" description="Basic and acidic residues" evidence="1">
    <location>
        <begin position="86"/>
        <end position="98"/>
    </location>
</feature>
<keyword evidence="3" id="KW-1185">Reference proteome</keyword>
<accession>A0A2T0Q7V2</accession>
<dbReference type="Proteomes" id="UP000237846">
    <property type="component" value="Unassembled WGS sequence"/>
</dbReference>
<proteinExistence type="predicted"/>
<dbReference type="RefSeq" id="WP_146159440.1">
    <property type="nucleotide sequence ID" value="NZ_PVZC01000003.1"/>
</dbReference>
<gene>
    <name evidence="2" type="ORF">CLV72_103506</name>
</gene>
<dbReference type="EMBL" id="PVZC01000003">
    <property type="protein sequence ID" value="PRX99899.1"/>
    <property type="molecule type" value="Genomic_DNA"/>
</dbReference>
<dbReference type="AlphaFoldDB" id="A0A2T0Q7V2"/>
<name>A0A2T0Q7V2_9ACTN</name>
<evidence type="ECO:0000313" key="2">
    <source>
        <dbReference type="EMBL" id="PRX99899.1"/>
    </source>
</evidence>
<evidence type="ECO:0000313" key="3">
    <source>
        <dbReference type="Proteomes" id="UP000237846"/>
    </source>
</evidence>
<comment type="caution">
    <text evidence="2">The sequence shown here is derived from an EMBL/GenBank/DDBJ whole genome shotgun (WGS) entry which is preliminary data.</text>
</comment>